<dbReference type="RefSeq" id="WP_171161874.1">
    <property type="nucleotide sequence ID" value="NZ_CP053073.1"/>
</dbReference>
<dbReference type="InterPro" id="IPR008854">
    <property type="entry name" value="TPMT"/>
</dbReference>
<dbReference type="EC" id="2.1.1.67" evidence="5"/>
<gene>
    <name evidence="5" type="primary">tpm</name>
    <name evidence="5" type="ORF">DSM104440_01802</name>
</gene>
<dbReference type="Gene3D" id="3.40.50.150">
    <property type="entry name" value="Vaccinia Virus protein VP39"/>
    <property type="match status" value="1"/>
</dbReference>
<name>A0A6M4HAB1_9PROT</name>
<dbReference type="SUPFAM" id="SSF53335">
    <property type="entry name" value="S-adenosyl-L-methionine-dependent methyltransferases"/>
    <property type="match status" value="1"/>
</dbReference>
<evidence type="ECO:0000256" key="3">
    <source>
        <dbReference type="ARBA" id="ARBA00022679"/>
    </source>
</evidence>
<keyword evidence="1" id="KW-0597">Phosphoprotein</keyword>
<dbReference type="GO" id="GO:0008119">
    <property type="term" value="F:thiopurine S-methyltransferase activity"/>
    <property type="evidence" value="ECO:0007669"/>
    <property type="project" value="UniProtKB-EC"/>
</dbReference>
<evidence type="ECO:0000256" key="2">
    <source>
        <dbReference type="ARBA" id="ARBA00022603"/>
    </source>
</evidence>
<dbReference type="Proteomes" id="UP000503096">
    <property type="component" value="Chromosome"/>
</dbReference>
<organism evidence="5 6">
    <name type="scientific">Usitatibacter palustris</name>
    <dbReference type="NCBI Taxonomy" id="2732487"/>
    <lineage>
        <taxon>Bacteria</taxon>
        <taxon>Pseudomonadati</taxon>
        <taxon>Pseudomonadota</taxon>
        <taxon>Betaproteobacteria</taxon>
        <taxon>Nitrosomonadales</taxon>
        <taxon>Usitatibacteraceae</taxon>
        <taxon>Usitatibacter</taxon>
    </lineage>
</organism>
<accession>A0A6M4HAB1</accession>
<dbReference type="PANTHER" id="PTHR32183:SF6">
    <property type="entry name" value="CYSTEINE SULFINATE DESULFINASE_CYSTEINE DESULFURASE AND RELATED ENZYMES"/>
    <property type="match status" value="1"/>
</dbReference>
<reference evidence="5 6" key="1">
    <citation type="submission" date="2020-04" db="EMBL/GenBank/DDBJ databases">
        <title>Usitatibacter rugosus gen. nov., sp. nov. and Usitatibacter palustris sp. nov., novel members of Usitatibacteraceae fam. nov. within the order Nitrosomonadales isolated from soil.</title>
        <authorList>
            <person name="Huber K.J."/>
            <person name="Neumann-Schaal M."/>
            <person name="Geppert A."/>
            <person name="Luckner M."/>
            <person name="Wanner G."/>
            <person name="Overmann J."/>
        </authorList>
    </citation>
    <scope>NUCLEOTIDE SEQUENCE [LARGE SCALE GENOMIC DNA]</scope>
    <source>
        <strain evidence="5 6">Swamp67</strain>
    </source>
</reference>
<evidence type="ECO:0000256" key="4">
    <source>
        <dbReference type="ARBA" id="ARBA00022691"/>
    </source>
</evidence>
<evidence type="ECO:0000313" key="5">
    <source>
        <dbReference type="EMBL" id="QJR14987.1"/>
    </source>
</evidence>
<dbReference type="AlphaFoldDB" id="A0A6M4HAB1"/>
<keyword evidence="2 5" id="KW-0489">Methyltransferase</keyword>
<dbReference type="InParanoid" id="A0A6M4HAB1"/>
<keyword evidence="3 5" id="KW-0808">Transferase</keyword>
<dbReference type="Pfam" id="PF05724">
    <property type="entry name" value="TPMT"/>
    <property type="match status" value="1"/>
</dbReference>
<dbReference type="PANTHER" id="PTHR32183">
    <property type="match status" value="1"/>
</dbReference>
<protein>
    <submittedName>
        <fullName evidence="5">Thiopurine S-methyltransferase</fullName>
        <ecNumber evidence="5">2.1.1.67</ecNumber>
    </submittedName>
</protein>
<sequence length="202" mass="22864">MATPTFPKLDPTGAEFWEVRYREHFTPWDAGRVPKQLQDFVAGEEPPGRVLVPGCGSAHDVRFFAEAGWDVQGIDFSAAAVEAAVPILGPFASRVTRADFFGAEVAGPYPLVYERAFLCALPRREWPRWGARMAELIPSGGRIAGFFYYEEPHKPGPPFPMRDRSELHALLDPAFEAIEDREVDDSISIFVGKERWEIWRRR</sequence>
<proteinExistence type="predicted"/>
<dbReference type="PROSITE" id="PS51585">
    <property type="entry name" value="SAM_MT_TPMT"/>
    <property type="match status" value="1"/>
</dbReference>
<dbReference type="GO" id="GO:0032259">
    <property type="term" value="P:methylation"/>
    <property type="evidence" value="ECO:0007669"/>
    <property type="project" value="UniProtKB-KW"/>
</dbReference>
<dbReference type="EMBL" id="CP053073">
    <property type="protein sequence ID" value="QJR14987.1"/>
    <property type="molecule type" value="Genomic_DNA"/>
</dbReference>
<dbReference type="InterPro" id="IPR029063">
    <property type="entry name" value="SAM-dependent_MTases_sf"/>
</dbReference>
<evidence type="ECO:0000313" key="6">
    <source>
        <dbReference type="Proteomes" id="UP000503096"/>
    </source>
</evidence>
<evidence type="ECO:0000256" key="1">
    <source>
        <dbReference type="ARBA" id="ARBA00022553"/>
    </source>
</evidence>
<keyword evidence="4" id="KW-0949">S-adenosyl-L-methionine</keyword>
<keyword evidence="6" id="KW-1185">Reference proteome</keyword>
<dbReference type="KEGG" id="upl:DSM104440_01802"/>